<feature type="transmembrane region" description="Helical" evidence="7">
    <location>
        <begin position="349"/>
        <end position="372"/>
    </location>
</feature>
<feature type="domain" description="Peptidase M50" evidence="8">
    <location>
        <begin position="191"/>
        <end position="289"/>
    </location>
</feature>
<evidence type="ECO:0000256" key="6">
    <source>
        <dbReference type="ARBA" id="ARBA00023136"/>
    </source>
</evidence>
<feature type="transmembrane region" description="Helical" evidence="7">
    <location>
        <begin position="248"/>
        <end position="271"/>
    </location>
</feature>
<evidence type="ECO:0000256" key="5">
    <source>
        <dbReference type="ARBA" id="ARBA00022989"/>
    </source>
</evidence>
<proteinExistence type="inferred from homology"/>
<evidence type="ECO:0000256" key="2">
    <source>
        <dbReference type="ARBA" id="ARBA00004127"/>
    </source>
</evidence>
<keyword evidence="10" id="KW-1185">Reference proteome</keyword>
<dbReference type="GO" id="GO:0005737">
    <property type="term" value="C:cytoplasm"/>
    <property type="evidence" value="ECO:0007669"/>
    <property type="project" value="TreeGrafter"/>
</dbReference>
<organism evidence="9 10">
    <name type="scientific">Luteibacter pinisoli</name>
    <dbReference type="NCBI Taxonomy" id="2589080"/>
    <lineage>
        <taxon>Bacteria</taxon>
        <taxon>Pseudomonadati</taxon>
        <taxon>Pseudomonadota</taxon>
        <taxon>Gammaproteobacteria</taxon>
        <taxon>Lysobacterales</taxon>
        <taxon>Rhodanobacteraceae</taxon>
        <taxon>Luteibacter</taxon>
    </lineage>
</organism>
<dbReference type="GO" id="GO:0012505">
    <property type="term" value="C:endomembrane system"/>
    <property type="evidence" value="ECO:0007669"/>
    <property type="project" value="UniProtKB-SubCell"/>
</dbReference>
<feature type="transmembrane region" description="Helical" evidence="7">
    <location>
        <begin position="277"/>
        <end position="297"/>
    </location>
</feature>
<evidence type="ECO:0000256" key="3">
    <source>
        <dbReference type="ARBA" id="ARBA00007931"/>
    </source>
</evidence>
<evidence type="ECO:0000256" key="4">
    <source>
        <dbReference type="ARBA" id="ARBA00022692"/>
    </source>
</evidence>
<dbReference type="KEGG" id="lpy:FIV34_17520"/>
<name>A0A4Y5Z8L8_9GAMM</name>
<feature type="transmembrane region" description="Helical" evidence="7">
    <location>
        <begin position="144"/>
        <end position="167"/>
    </location>
</feature>
<evidence type="ECO:0000256" key="1">
    <source>
        <dbReference type="ARBA" id="ARBA00001947"/>
    </source>
</evidence>
<keyword evidence="5 7" id="KW-1133">Transmembrane helix</keyword>
<reference evidence="9 10" key="1">
    <citation type="submission" date="2019-06" db="EMBL/GenBank/DDBJ databases">
        <title>A complete genome sequence for Luteibacter pinisoli MAH-14.</title>
        <authorList>
            <person name="Baltrus D.A."/>
        </authorList>
    </citation>
    <scope>NUCLEOTIDE SEQUENCE [LARGE SCALE GENOMIC DNA]</scope>
    <source>
        <strain evidence="9 10">MAH-14</strain>
    </source>
</reference>
<comment type="cofactor">
    <cofactor evidence="1">
        <name>Zn(2+)</name>
        <dbReference type="ChEBI" id="CHEBI:29105"/>
    </cofactor>
</comment>
<dbReference type="Pfam" id="PF02163">
    <property type="entry name" value="Peptidase_M50"/>
    <property type="match status" value="1"/>
</dbReference>
<feature type="transmembrane region" description="Helical" evidence="7">
    <location>
        <begin position="378"/>
        <end position="397"/>
    </location>
</feature>
<sequence length="710" mass="78170">MGRGMSDAALAAAGVGAAPPWPALRDELKIHAAGRNRDGSPAWHLSDPVRNQFFRVGWLEFEMLQHWGLADPARIAEAVAETTTLQPEPEDVVEFAMFLKQQQLLRSAQPKRATSTGHWLLQNYLFIRIPLVRPERFLRKALPYVQWMFTTRFLIATLIAAVLGLIFAGRQWDVVQANLRGALSWEGVFAFAGALVFSKCWHEFGHAFVATKHGVRVGHMGVALLVMWPMAYTDTGESWKLERSERRLAIASAGVGAELVLAAWCTLLWSFAPDGNFRNALFFLGTTAWVLTLAVNASPFMRFDGYFILADALDYPGLHERAGRWAKRWVRGTFLGMDDPRPDAVSRPFAAFLTGFAFTTWLYRLTLFVGIAVVVYHAFFKAMGLILFLVEIMTFVVKPMQQEVRVWWHRRAEIRWPVLRRWLAVLGVAALVLLVPWSATVHGEGVVEAGFEQPVFTPYPALMEKVLVHNGETVKAGQALFELSAPAPQDDDAKAAALRSAYESAARGASSLDRDGVAKQVVADRMADQYSAQRLASAAELHRLRLVASSDGVVRDLDETLLNGSWISPGARMATVVGGTRWRVEALVSEADRARLALGNDATVYPQGSSTPLHGKVVSVDNGALEHLPSLALAKTHGGPINLNPTAPAKELRPANVLYRVRVEGEGTATLPAEQLVSVHITGTRESLGRRWIDSALLILLQQTGLGKDG</sequence>
<dbReference type="InterPro" id="IPR001193">
    <property type="entry name" value="MBTPS2"/>
</dbReference>
<dbReference type="SUPFAM" id="SSF111369">
    <property type="entry name" value="HlyD-like secretion proteins"/>
    <property type="match status" value="1"/>
</dbReference>
<dbReference type="PANTHER" id="PTHR13325">
    <property type="entry name" value="PROTEASE M50 MEMBRANE-BOUND TRANSCRIPTION FACTOR SITE 2 PROTEASE"/>
    <property type="match status" value="1"/>
</dbReference>
<feature type="transmembrane region" description="Helical" evidence="7">
    <location>
        <begin position="418"/>
        <end position="439"/>
    </location>
</feature>
<comment type="subcellular location">
    <subcellularLocation>
        <location evidence="2">Endomembrane system</location>
        <topology evidence="2">Multi-pass membrane protein</topology>
    </subcellularLocation>
</comment>
<evidence type="ECO:0000313" key="10">
    <source>
        <dbReference type="Proteomes" id="UP000316093"/>
    </source>
</evidence>
<keyword evidence="4 7" id="KW-0812">Transmembrane</keyword>
<gene>
    <name evidence="9" type="ORF">FIV34_17520</name>
</gene>
<dbReference type="GO" id="GO:0004222">
    <property type="term" value="F:metalloendopeptidase activity"/>
    <property type="evidence" value="ECO:0007669"/>
    <property type="project" value="InterPro"/>
</dbReference>
<evidence type="ECO:0000259" key="8">
    <source>
        <dbReference type="Pfam" id="PF02163"/>
    </source>
</evidence>
<keyword evidence="6 7" id="KW-0472">Membrane</keyword>
<dbReference type="EMBL" id="CP041046">
    <property type="protein sequence ID" value="QDE40879.1"/>
    <property type="molecule type" value="Genomic_DNA"/>
</dbReference>
<dbReference type="AlphaFoldDB" id="A0A4Y5Z8L8"/>
<comment type="similarity">
    <text evidence="3">Belongs to the peptidase M50B family.</text>
</comment>
<dbReference type="OrthoDB" id="9759690at2"/>
<dbReference type="Gene3D" id="2.40.30.170">
    <property type="match status" value="1"/>
</dbReference>
<dbReference type="Proteomes" id="UP000316093">
    <property type="component" value="Chromosome"/>
</dbReference>
<dbReference type="InterPro" id="IPR008915">
    <property type="entry name" value="Peptidase_M50"/>
</dbReference>
<accession>A0A4Y5Z8L8</accession>
<dbReference type="Gene3D" id="1.10.287.470">
    <property type="entry name" value="Helix hairpin bin"/>
    <property type="match status" value="1"/>
</dbReference>
<dbReference type="PANTHER" id="PTHR13325:SF3">
    <property type="entry name" value="MEMBRANE-BOUND TRANSCRIPTION FACTOR SITE-2 PROTEASE"/>
    <property type="match status" value="1"/>
</dbReference>
<dbReference type="GO" id="GO:0031293">
    <property type="term" value="P:membrane protein intracellular domain proteolysis"/>
    <property type="evidence" value="ECO:0007669"/>
    <property type="project" value="TreeGrafter"/>
</dbReference>
<dbReference type="Gene3D" id="2.40.50.100">
    <property type="match status" value="1"/>
</dbReference>
<dbReference type="GO" id="GO:0016020">
    <property type="term" value="C:membrane"/>
    <property type="evidence" value="ECO:0007669"/>
    <property type="project" value="InterPro"/>
</dbReference>
<protein>
    <submittedName>
        <fullName evidence="9">HlyD family efflux transporter periplasmic adaptor subunit</fullName>
    </submittedName>
</protein>
<evidence type="ECO:0000256" key="7">
    <source>
        <dbReference type="SAM" id="Phobius"/>
    </source>
</evidence>
<evidence type="ECO:0000313" key="9">
    <source>
        <dbReference type="EMBL" id="QDE40879.1"/>
    </source>
</evidence>